<keyword evidence="3" id="KW-1185">Reference proteome</keyword>
<accession>A0A830B9B5</accession>
<feature type="non-terminal residue" evidence="2">
    <location>
        <position position="1"/>
    </location>
</feature>
<evidence type="ECO:0000313" key="3">
    <source>
        <dbReference type="Proteomes" id="UP000653305"/>
    </source>
</evidence>
<evidence type="ECO:0000259" key="1">
    <source>
        <dbReference type="PROSITE" id="PS52045"/>
    </source>
</evidence>
<gene>
    <name evidence="2" type="ORF">PHJA_000396200</name>
</gene>
<dbReference type="PROSITE" id="PS52045">
    <property type="entry name" value="NEPROSIN_PEP_CD"/>
    <property type="match status" value="1"/>
</dbReference>
<name>A0A830B9B5_9LAMI</name>
<dbReference type="PANTHER" id="PTHR31589:SF110">
    <property type="entry name" value="PROTEIN, PUTATIVE (DUF239)-RELATED"/>
    <property type="match status" value="1"/>
</dbReference>
<comment type="caution">
    <text evidence="2">The sequence shown here is derived from an EMBL/GenBank/DDBJ whole genome shotgun (WGS) entry which is preliminary data.</text>
</comment>
<dbReference type="AlphaFoldDB" id="A0A830B9B5"/>
<dbReference type="InterPro" id="IPR053168">
    <property type="entry name" value="Glutamic_endopeptidase"/>
</dbReference>
<dbReference type="PANTHER" id="PTHR31589">
    <property type="entry name" value="PROTEIN, PUTATIVE (DUF239)-RELATED-RELATED"/>
    <property type="match status" value="1"/>
</dbReference>
<dbReference type="EMBL" id="BMAC01000046">
    <property type="protein sequence ID" value="GFP82532.1"/>
    <property type="molecule type" value="Genomic_DNA"/>
</dbReference>
<sequence>FFGAQAVLSVWCPQIEREDEFSLSQLWVVDGTRGEGNFNSVEVGWQVTYDKKYPHLFIYWTRDNYQTTGCYDLNCAGFVQTNNRIAFGVEFKPVSSYNGKQYDITLFVWRDRKTGNWWLRVNEMTVGYWPSLLFSLFKDHASAVQFGGEIANTGDQGSHTKTQMGSGHFPEEGYGKAAYIRNIQVLDSKNNLHSAPKLTGVFEKPNCYIAGTGSTSKTWGNYMFYGGPGGKNPACQ</sequence>
<feature type="domain" description="Neprosin PEP catalytic" evidence="1">
    <location>
        <begin position="1"/>
        <end position="236"/>
    </location>
</feature>
<reference evidence="2" key="1">
    <citation type="submission" date="2020-07" db="EMBL/GenBank/DDBJ databases">
        <title>Ethylene signaling mediates host invasion by parasitic plants.</title>
        <authorList>
            <person name="Yoshida S."/>
        </authorList>
    </citation>
    <scope>NUCLEOTIDE SEQUENCE</scope>
    <source>
        <strain evidence="2">Okayama</strain>
    </source>
</reference>
<organism evidence="2 3">
    <name type="scientific">Phtheirospermum japonicum</name>
    <dbReference type="NCBI Taxonomy" id="374723"/>
    <lineage>
        <taxon>Eukaryota</taxon>
        <taxon>Viridiplantae</taxon>
        <taxon>Streptophyta</taxon>
        <taxon>Embryophyta</taxon>
        <taxon>Tracheophyta</taxon>
        <taxon>Spermatophyta</taxon>
        <taxon>Magnoliopsida</taxon>
        <taxon>eudicotyledons</taxon>
        <taxon>Gunneridae</taxon>
        <taxon>Pentapetalae</taxon>
        <taxon>asterids</taxon>
        <taxon>lamiids</taxon>
        <taxon>Lamiales</taxon>
        <taxon>Orobanchaceae</taxon>
        <taxon>Orobanchaceae incertae sedis</taxon>
        <taxon>Phtheirospermum</taxon>
    </lineage>
</organism>
<dbReference type="InterPro" id="IPR004314">
    <property type="entry name" value="Neprosin"/>
</dbReference>
<dbReference type="Pfam" id="PF03080">
    <property type="entry name" value="Neprosin"/>
    <property type="match status" value="1"/>
</dbReference>
<dbReference type="Proteomes" id="UP000653305">
    <property type="component" value="Unassembled WGS sequence"/>
</dbReference>
<dbReference type="OrthoDB" id="1858978at2759"/>
<protein>
    <recommendedName>
        <fullName evidence="1">Neprosin PEP catalytic domain-containing protein</fullName>
    </recommendedName>
</protein>
<evidence type="ECO:0000313" key="2">
    <source>
        <dbReference type="EMBL" id="GFP82532.1"/>
    </source>
</evidence>
<proteinExistence type="predicted"/>
<dbReference type="Gene3D" id="3.90.1320.10">
    <property type="entry name" value="Outer-capsid protein sigma 3, large lobe"/>
    <property type="match status" value="1"/>
</dbReference>